<dbReference type="Proteomes" id="UP000321926">
    <property type="component" value="Unassembled WGS sequence"/>
</dbReference>
<accession>A0A5C8KDI7</accession>
<dbReference type="InterPro" id="IPR051043">
    <property type="entry name" value="Sulfatase_Mod_Factor_Kinase"/>
</dbReference>
<feature type="domain" description="Sulfatase-modifying factor enzyme-like" evidence="2">
    <location>
        <begin position="50"/>
        <end position="299"/>
    </location>
</feature>
<name>A0A5C8KDI7_9BACT</name>
<organism evidence="3 4">
    <name type="scientific">Pontibacter qinzhouensis</name>
    <dbReference type="NCBI Taxonomy" id="2603253"/>
    <lineage>
        <taxon>Bacteria</taxon>
        <taxon>Pseudomonadati</taxon>
        <taxon>Bacteroidota</taxon>
        <taxon>Cytophagia</taxon>
        <taxon>Cytophagales</taxon>
        <taxon>Hymenobacteraceae</taxon>
        <taxon>Pontibacter</taxon>
    </lineage>
</organism>
<dbReference type="SUPFAM" id="SSF56436">
    <property type="entry name" value="C-type lectin-like"/>
    <property type="match status" value="1"/>
</dbReference>
<evidence type="ECO:0000313" key="3">
    <source>
        <dbReference type="EMBL" id="TXK49358.1"/>
    </source>
</evidence>
<evidence type="ECO:0000259" key="2">
    <source>
        <dbReference type="Pfam" id="PF03781"/>
    </source>
</evidence>
<dbReference type="PANTHER" id="PTHR23150">
    <property type="entry name" value="SULFATASE MODIFYING FACTOR 1, 2"/>
    <property type="match status" value="1"/>
</dbReference>
<dbReference type="PANTHER" id="PTHR23150:SF19">
    <property type="entry name" value="FORMYLGLYCINE-GENERATING ENZYME"/>
    <property type="match status" value="1"/>
</dbReference>
<feature type="transmembrane region" description="Helical" evidence="1">
    <location>
        <begin position="16"/>
        <end position="39"/>
    </location>
</feature>
<gene>
    <name evidence="3" type="ORF">FVR03_06375</name>
</gene>
<sequence length="304" mass="33606">MALNVKHMKSLSKKAIAVYSSMVVGIFAVSSLVAAPFFMSKANPDKALYPEMALIPGGMLETENSARERTKERIAPFYLDKNLVTVAEFDAFVKATGYTTEAEKFGNSGVFNFQKHGWDIEEGANYLYPFGKDKPAAQPDHPVTQVSWNDARAYAAWRGKRLPTQWEWEWAAMNGQQSEQVYTWGNQLMEGGKYKANTWQGAFPAYNTLQDGYEATSPVGAFGENKMGLTDMGGNVWQWCHDDVAPNQADASLDPGIRKVLRGGSFLCDPGVCHGYQIKGRASSTPESAMVHIGFRCAKDINQD</sequence>
<protein>
    <submittedName>
        <fullName evidence="3">Formylglycine-generating enzyme family protein</fullName>
    </submittedName>
</protein>
<dbReference type="InterPro" id="IPR016187">
    <property type="entry name" value="CTDL_fold"/>
</dbReference>
<keyword evidence="4" id="KW-1185">Reference proteome</keyword>
<evidence type="ECO:0000313" key="4">
    <source>
        <dbReference type="Proteomes" id="UP000321926"/>
    </source>
</evidence>
<keyword evidence="1" id="KW-0472">Membrane</keyword>
<proteinExistence type="predicted"/>
<reference evidence="3 4" key="1">
    <citation type="submission" date="2019-08" db="EMBL/GenBank/DDBJ databases">
        <authorList>
            <person name="Shi S."/>
        </authorList>
    </citation>
    <scope>NUCLEOTIDE SEQUENCE [LARGE SCALE GENOMIC DNA]</scope>
    <source>
        <strain evidence="3 4">GY10130</strain>
    </source>
</reference>
<keyword evidence="1" id="KW-1133">Transmembrane helix</keyword>
<keyword evidence="1" id="KW-0812">Transmembrane</keyword>
<dbReference type="InterPro" id="IPR005532">
    <property type="entry name" value="SUMF_dom"/>
</dbReference>
<evidence type="ECO:0000256" key="1">
    <source>
        <dbReference type="SAM" id="Phobius"/>
    </source>
</evidence>
<dbReference type="Gene3D" id="3.90.1580.10">
    <property type="entry name" value="paralog of FGE (formylglycine-generating enzyme)"/>
    <property type="match status" value="1"/>
</dbReference>
<comment type="caution">
    <text evidence="3">The sequence shown here is derived from an EMBL/GenBank/DDBJ whole genome shotgun (WGS) entry which is preliminary data.</text>
</comment>
<dbReference type="AlphaFoldDB" id="A0A5C8KDI7"/>
<dbReference type="GO" id="GO:0120147">
    <property type="term" value="F:formylglycine-generating oxidase activity"/>
    <property type="evidence" value="ECO:0007669"/>
    <property type="project" value="TreeGrafter"/>
</dbReference>
<dbReference type="Pfam" id="PF03781">
    <property type="entry name" value="FGE-sulfatase"/>
    <property type="match status" value="1"/>
</dbReference>
<dbReference type="OrthoDB" id="1491336at2"/>
<dbReference type="InterPro" id="IPR042095">
    <property type="entry name" value="SUMF_sf"/>
</dbReference>
<dbReference type="EMBL" id="VRTY01000017">
    <property type="protein sequence ID" value="TXK49358.1"/>
    <property type="molecule type" value="Genomic_DNA"/>
</dbReference>